<accession>A0ACC5Z549</accession>
<sequence>MWMVWKCLFCGEFLHQHEQRLISTTNKLSSILQEVIIYFVEHISKARRKMQIPLKVGYCFSELF</sequence>
<protein>
    <submittedName>
        <fullName evidence="1">Uncharacterized protein</fullName>
    </submittedName>
</protein>
<comment type="caution">
    <text evidence="1">The sequence shown here is derived from an EMBL/GenBank/DDBJ whole genome shotgun (WGS) entry which is preliminary data.</text>
</comment>
<reference evidence="1" key="1">
    <citation type="submission" date="2020-02" db="EMBL/GenBank/DDBJ databases">
        <title>Genome sequencing of the panga catfish, Pangasius djambal.</title>
        <authorList>
            <person name="Wen M."/>
            <person name="Zahm M."/>
            <person name="Roques C."/>
            <person name="Cabau C."/>
            <person name="Klopp C."/>
            <person name="Donnadieu C."/>
            <person name="Jouanno E."/>
            <person name="Avarre J.-C."/>
            <person name="Campet M."/>
            <person name="Ha T."/>
            <person name="Dugue R."/>
            <person name="Lampietro C."/>
            <person name="Louis A."/>
            <person name="Herpin A."/>
            <person name="Echchiki A."/>
            <person name="Berthelot C."/>
            <person name="Parey E."/>
            <person name="Roest-Crollius H."/>
            <person name="Braasch I."/>
            <person name="Postlethwait J.H."/>
            <person name="Bobe J."/>
            <person name="Montfort J."/>
            <person name="Bouchez O."/>
            <person name="Begum T."/>
            <person name="Schartl M."/>
            <person name="Gustiano R."/>
            <person name="Guiguen Y."/>
        </authorList>
    </citation>
    <scope>NUCLEOTIDE SEQUENCE</scope>
    <source>
        <strain evidence="1">Pdj_M5554</strain>
    </source>
</reference>
<dbReference type="Proteomes" id="UP000830395">
    <property type="component" value="Chromosome 17"/>
</dbReference>
<dbReference type="EMBL" id="CM040991">
    <property type="protein sequence ID" value="MCJ8742391.1"/>
    <property type="molecule type" value="Genomic_DNA"/>
</dbReference>
<name>A0ACC5Z549_9TELE</name>
<organism evidence="1 2">
    <name type="scientific">Pangasius djambal</name>
    <dbReference type="NCBI Taxonomy" id="1691987"/>
    <lineage>
        <taxon>Eukaryota</taxon>
        <taxon>Metazoa</taxon>
        <taxon>Chordata</taxon>
        <taxon>Craniata</taxon>
        <taxon>Vertebrata</taxon>
        <taxon>Euteleostomi</taxon>
        <taxon>Actinopterygii</taxon>
        <taxon>Neopterygii</taxon>
        <taxon>Teleostei</taxon>
        <taxon>Ostariophysi</taxon>
        <taxon>Siluriformes</taxon>
        <taxon>Pangasiidae</taxon>
        <taxon>Pangasius</taxon>
    </lineage>
</organism>
<proteinExistence type="predicted"/>
<evidence type="ECO:0000313" key="1">
    <source>
        <dbReference type="EMBL" id="MCJ8742391.1"/>
    </source>
</evidence>
<keyword evidence="2" id="KW-1185">Reference proteome</keyword>
<evidence type="ECO:0000313" key="2">
    <source>
        <dbReference type="Proteomes" id="UP000830395"/>
    </source>
</evidence>
<gene>
    <name evidence="1" type="ORF">PDJAM_G00081540</name>
</gene>